<organism evidence="2 3">
    <name type="scientific">Phialemonium thermophilum</name>
    <dbReference type="NCBI Taxonomy" id="223376"/>
    <lineage>
        <taxon>Eukaryota</taxon>
        <taxon>Fungi</taxon>
        <taxon>Dikarya</taxon>
        <taxon>Ascomycota</taxon>
        <taxon>Pezizomycotina</taxon>
        <taxon>Sordariomycetes</taxon>
        <taxon>Sordariomycetidae</taxon>
        <taxon>Cephalothecales</taxon>
        <taxon>Cephalothecaceae</taxon>
        <taxon>Phialemonium</taxon>
    </lineage>
</organism>
<feature type="region of interest" description="Disordered" evidence="1">
    <location>
        <begin position="50"/>
        <end position="114"/>
    </location>
</feature>
<feature type="region of interest" description="Disordered" evidence="1">
    <location>
        <begin position="186"/>
        <end position="215"/>
    </location>
</feature>
<feature type="region of interest" description="Disordered" evidence="1">
    <location>
        <begin position="1"/>
        <end position="37"/>
    </location>
</feature>
<dbReference type="Proteomes" id="UP001586593">
    <property type="component" value="Unassembled WGS sequence"/>
</dbReference>
<reference evidence="2 3" key="1">
    <citation type="journal article" date="2024" name="Commun. Biol.">
        <title>Comparative genomic analysis of thermophilic fungi reveals convergent evolutionary adaptations and gene losses.</title>
        <authorList>
            <person name="Steindorff A.S."/>
            <person name="Aguilar-Pontes M.V."/>
            <person name="Robinson A.J."/>
            <person name="Andreopoulos B."/>
            <person name="LaButti K."/>
            <person name="Kuo A."/>
            <person name="Mondo S."/>
            <person name="Riley R."/>
            <person name="Otillar R."/>
            <person name="Haridas S."/>
            <person name="Lipzen A."/>
            <person name="Grimwood J."/>
            <person name="Schmutz J."/>
            <person name="Clum A."/>
            <person name="Reid I.D."/>
            <person name="Moisan M.C."/>
            <person name="Butler G."/>
            <person name="Nguyen T.T.M."/>
            <person name="Dewar K."/>
            <person name="Conant G."/>
            <person name="Drula E."/>
            <person name="Henrissat B."/>
            <person name="Hansel C."/>
            <person name="Singer S."/>
            <person name="Hutchinson M.I."/>
            <person name="de Vries R.P."/>
            <person name="Natvig D.O."/>
            <person name="Powell A.J."/>
            <person name="Tsang A."/>
            <person name="Grigoriev I.V."/>
        </authorList>
    </citation>
    <scope>NUCLEOTIDE SEQUENCE [LARGE SCALE GENOMIC DNA]</scope>
    <source>
        <strain evidence="2 3">ATCC 24622</strain>
    </source>
</reference>
<feature type="compositionally biased region" description="Basic and acidic residues" evidence="1">
    <location>
        <begin position="103"/>
        <end position="114"/>
    </location>
</feature>
<feature type="compositionally biased region" description="Basic residues" evidence="1">
    <location>
        <begin position="186"/>
        <end position="197"/>
    </location>
</feature>
<keyword evidence="3" id="KW-1185">Reference proteome</keyword>
<accession>A0ABR3V198</accession>
<proteinExistence type="predicted"/>
<gene>
    <name evidence="2" type="ORF">VTK73DRAFT_5528</name>
</gene>
<feature type="compositionally biased region" description="Basic and acidic residues" evidence="1">
    <location>
        <begin position="23"/>
        <end position="37"/>
    </location>
</feature>
<evidence type="ECO:0000313" key="3">
    <source>
        <dbReference type="Proteomes" id="UP001586593"/>
    </source>
</evidence>
<dbReference type="SUPFAM" id="SSF160991">
    <property type="entry name" value="CV3147-like"/>
    <property type="match status" value="1"/>
</dbReference>
<sequence length="241" mass="27045">MGRDPQARAQHRRRGGRVVNRRSPQEHRTRDMHAHELAGADIVCSHEVASRAMCPPTSPSRASRSTVGGLDFRAQRALPTDDVEASPDDEGLNKEKEEEEEDVDRKQEPEETKTVAEAVVKAPPGDEPTNYCPRVVRSKDTGWLEWHLSPTDLDDIADGAYLLGCDGGGHRQGQYLRRARVRRRHLAKPRRAGQRARRGVEVGGPRDYGYGDAESRPLGRYLEARRVIKEFAPEQASLWEA</sequence>
<evidence type="ECO:0000313" key="2">
    <source>
        <dbReference type="EMBL" id="KAL1835568.1"/>
    </source>
</evidence>
<protein>
    <submittedName>
        <fullName evidence="2">Uncharacterized protein</fullName>
    </submittedName>
</protein>
<dbReference type="EMBL" id="JAZHXJ010003081">
    <property type="protein sequence ID" value="KAL1835568.1"/>
    <property type="molecule type" value="Genomic_DNA"/>
</dbReference>
<dbReference type="InterPro" id="IPR027479">
    <property type="entry name" value="S-Me-THD_N_sf"/>
</dbReference>
<evidence type="ECO:0000256" key="1">
    <source>
        <dbReference type="SAM" id="MobiDB-lite"/>
    </source>
</evidence>
<dbReference type="Gene3D" id="3.40.1610.10">
    <property type="entry name" value="CV3147-like domain"/>
    <property type="match status" value="1"/>
</dbReference>
<feature type="compositionally biased region" description="Acidic residues" evidence="1">
    <location>
        <begin position="81"/>
        <end position="90"/>
    </location>
</feature>
<name>A0ABR3V198_9PEZI</name>
<comment type="caution">
    <text evidence="2">The sequence shown here is derived from an EMBL/GenBank/DDBJ whole genome shotgun (WGS) entry which is preliminary data.</text>
</comment>
<feature type="compositionally biased region" description="Basic residues" evidence="1">
    <location>
        <begin position="9"/>
        <end position="20"/>
    </location>
</feature>